<dbReference type="Proteomes" id="UP001277761">
    <property type="component" value="Unassembled WGS sequence"/>
</dbReference>
<dbReference type="InterPro" id="IPR050301">
    <property type="entry name" value="NTE"/>
</dbReference>
<dbReference type="InterPro" id="IPR002641">
    <property type="entry name" value="PNPLA_dom"/>
</dbReference>
<dbReference type="PROSITE" id="PS51635">
    <property type="entry name" value="PNPLA"/>
    <property type="match status" value="1"/>
</dbReference>
<feature type="active site" description="Nucleophile" evidence="4">
    <location>
        <position position="77"/>
    </location>
</feature>
<dbReference type="EMBL" id="JAXAVX010000004">
    <property type="protein sequence ID" value="MDX8152139.1"/>
    <property type="molecule type" value="Genomic_DNA"/>
</dbReference>
<organism evidence="6 7">
    <name type="scientific">Patulibacter brassicae</name>
    <dbReference type="NCBI Taxonomy" id="1705717"/>
    <lineage>
        <taxon>Bacteria</taxon>
        <taxon>Bacillati</taxon>
        <taxon>Actinomycetota</taxon>
        <taxon>Thermoleophilia</taxon>
        <taxon>Solirubrobacterales</taxon>
        <taxon>Patulibacteraceae</taxon>
        <taxon>Patulibacter</taxon>
    </lineage>
</organism>
<feature type="short sequence motif" description="DGA/G" evidence="4">
    <location>
        <begin position="247"/>
        <end position="249"/>
    </location>
</feature>
<keyword evidence="1 4" id="KW-0378">Hydrolase</keyword>
<dbReference type="Pfam" id="PF01734">
    <property type="entry name" value="Patatin"/>
    <property type="match status" value="1"/>
</dbReference>
<dbReference type="Gene3D" id="3.40.1090.10">
    <property type="entry name" value="Cytosolic phospholipase A2 catalytic domain"/>
    <property type="match status" value="2"/>
</dbReference>
<dbReference type="PANTHER" id="PTHR14226:SF57">
    <property type="entry name" value="BLR7027 PROTEIN"/>
    <property type="match status" value="1"/>
</dbReference>
<evidence type="ECO:0000256" key="4">
    <source>
        <dbReference type="PROSITE-ProRule" id="PRU01161"/>
    </source>
</evidence>
<sequence>MGAPSTARLADRVAGRPVVAGASPAAGPGDRDGGRRRIAVVLPGGGARGAYEVGALSVLAPALAARGERPAIACGTSVGAINAAFLASVAHLPLADQAALAQETWRSMRKDDVIRPVLGPSLLTSGLRAVGEVLQVPGVRLSGLLDARPLAASLERWVDWRDARENVAAGRLEALCVIATALRGGGPVGFLHATDGRAPAAGPTDGLRWVPVDGVRPDHVRASAAIPLLFPPVEVTTPPEAADQYIDGGVRLNAPLAPALALGADRVIVIGLEPFAARTAAPRTMTGGARLADVAANVLDGLLVDQVADDVHRMASINSFLAQDGGIGPVHAGSRAERAARGKPAFRRISYALVAPAERGRIGRIADEVFQERYAGVRGWRHPDLAVASRLLGGARTGARGELLSFLLFDEVFVERLIAEGAADAQRWLDRHPGVWCDDAAHDLTLDTTGAAGVRERVVLDEWRAMRRR</sequence>
<accession>A0ABU4VJY0</accession>
<proteinExistence type="predicted"/>
<protein>
    <submittedName>
        <fullName evidence="6">Patatin-like phospholipase family protein</fullName>
    </submittedName>
</protein>
<comment type="caution">
    <text evidence="6">The sequence shown here is derived from an EMBL/GenBank/DDBJ whole genome shotgun (WGS) entry which is preliminary data.</text>
</comment>
<dbReference type="PANTHER" id="PTHR14226">
    <property type="entry name" value="NEUROPATHY TARGET ESTERASE/SWISS CHEESE D.MELANOGASTER"/>
    <property type="match status" value="1"/>
</dbReference>
<keyword evidence="7" id="KW-1185">Reference proteome</keyword>
<evidence type="ECO:0000259" key="5">
    <source>
        <dbReference type="PROSITE" id="PS51635"/>
    </source>
</evidence>
<feature type="domain" description="PNPLA" evidence="5">
    <location>
        <begin position="40"/>
        <end position="260"/>
    </location>
</feature>
<name>A0ABU4VJY0_9ACTN</name>
<dbReference type="SUPFAM" id="SSF52151">
    <property type="entry name" value="FabD/lysophospholipase-like"/>
    <property type="match status" value="1"/>
</dbReference>
<gene>
    <name evidence="6" type="ORF">SK069_11080</name>
</gene>
<reference evidence="6 7" key="1">
    <citation type="submission" date="2023-11" db="EMBL/GenBank/DDBJ databases">
        <authorList>
            <person name="Xu M."/>
            <person name="Jiang T."/>
        </authorList>
    </citation>
    <scope>NUCLEOTIDE SEQUENCE [LARGE SCALE GENOMIC DNA]</scope>
    <source>
        <strain evidence="6 7">SD</strain>
    </source>
</reference>
<evidence type="ECO:0000313" key="7">
    <source>
        <dbReference type="Proteomes" id="UP001277761"/>
    </source>
</evidence>
<evidence type="ECO:0000256" key="3">
    <source>
        <dbReference type="ARBA" id="ARBA00023098"/>
    </source>
</evidence>
<dbReference type="InterPro" id="IPR016035">
    <property type="entry name" value="Acyl_Trfase/lysoPLipase"/>
</dbReference>
<dbReference type="RefSeq" id="WP_319954294.1">
    <property type="nucleotide sequence ID" value="NZ_JAXAVX010000004.1"/>
</dbReference>
<evidence type="ECO:0000256" key="1">
    <source>
        <dbReference type="ARBA" id="ARBA00022801"/>
    </source>
</evidence>
<keyword evidence="2 4" id="KW-0442">Lipid degradation</keyword>
<keyword evidence="3 4" id="KW-0443">Lipid metabolism</keyword>
<feature type="active site" description="Proton acceptor" evidence="4">
    <location>
        <position position="247"/>
    </location>
</feature>
<feature type="short sequence motif" description="GXGXXG" evidence="4">
    <location>
        <begin position="44"/>
        <end position="49"/>
    </location>
</feature>
<evidence type="ECO:0000313" key="6">
    <source>
        <dbReference type="EMBL" id="MDX8152139.1"/>
    </source>
</evidence>
<feature type="short sequence motif" description="GXSXG" evidence="4">
    <location>
        <begin position="75"/>
        <end position="79"/>
    </location>
</feature>
<evidence type="ECO:0000256" key="2">
    <source>
        <dbReference type="ARBA" id="ARBA00022963"/>
    </source>
</evidence>